<reference evidence="3" key="1">
    <citation type="journal article" date="2019" name="Int. J. Syst. Evol. Microbiol.">
        <title>The Global Catalogue of Microorganisms (GCM) 10K type strain sequencing project: providing services to taxonomists for standard genome sequencing and annotation.</title>
        <authorList>
            <consortium name="The Broad Institute Genomics Platform"/>
            <consortium name="The Broad Institute Genome Sequencing Center for Infectious Disease"/>
            <person name="Wu L."/>
            <person name="Ma J."/>
        </authorList>
    </citation>
    <scope>NUCLEOTIDE SEQUENCE [LARGE SCALE GENOMIC DNA]</scope>
    <source>
        <strain evidence="3">CCM 320</strain>
    </source>
</reference>
<sequence>MKASQEFIKQLEDLYQAYEKEVQEKSKDGLLAESSLRTYLLHSSNFVKWCRGNFDPGGRNKK</sequence>
<evidence type="ECO:0000313" key="2">
    <source>
        <dbReference type="EMBL" id="MFC3210663.1"/>
    </source>
</evidence>
<comment type="caution">
    <text evidence="2">The sequence shown here is derived from an EMBL/GenBank/DDBJ whole genome shotgun (WGS) entry which is preliminary data.</text>
</comment>
<organism evidence="2 3">
    <name type="scientific">Planomicrobium okeanokoites</name>
    <name type="common">Planococcus okeanokoites</name>
    <name type="synonym">Flavobacterium okeanokoites</name>
    <dbReference type="NCBI Taxonomy" id="244"/>
    <lineage>
        <taxon>Bacteria</taxon>
        <taxon>Bacillati</taxon>
        <taxon>Bacillota</taxon>
        <taxon>Bacilli</taxon>
        <taxon>Bacillales</taxon>
        <taxon>Caryophanaceae</taxon>
        <taxon>Planomicrobium</taxon>
    </lineage>
</organism>
<protein>
    <recommendedName>
        <fullName evidence="4">Core-binding (CB) domain-containing protein</fullName>
    </recommendedName>
</protein>
<evidence type="ECO:0008006" key="4">
    <source>
        <dbReference type="Google" id="ProtNLM"/>
    </source>
</evidence>
<proteinExistence type="predicted"/>
<keyword evidence="3" id="KW-1185">Reference proteome</keyword>
<gene>
    <name evidence="2" type="ORF">ACFOEJ_06250</name>
</gene>
<accession>A0ABV7KMI0</accession>
<dbReference type="EMBL" id="JBHRUJ010000010">
    <property type="protein sequence ID" value="MFC3210663.1"/>
    <property type="molecule type" value="Genomic_DNA"/>
</dbReference>
<evidence type="ECO:0000256" key="1">
    <source>
        <dbReference type="SAM" id="Coils"/>
    </source>
</evidence>
<evidence type="ECO:0000313" key="3">
    <source>
        <dbReference type="Proteomes" id="UP001595625"/>
    </source>
</evidence>
<feature type="coiled-coil region" evidence="1">
    <location>
        <begin position="1"/>
        <end position="28"/>
    </location>
</feature>
<dbReference type="Proteomes" id="UP001595625">
    <property type="component" value="Unassembled WGS sequence"/>
</dbReference>
<dbReference type="RefSeq" id="WP_117314252.1">
    <property type="nucleotide sequence ID" value="NZ_JBHRUJ010000010.1"/>
</dbReference>
<keyword evidence="1" id="KW-0175">Coiled coil</keyword>
<name>A0ABV7KMI0_PLAOK</name>